<organism evidence="3 4">
    <name type="scientific">Cherax quadricarinatus</name>
    <name type="common">Australian red claw crayfish</name>
    <dbReference type="NCBI Taxonomy" id="27406"/>
    <lineage>
        <taxon>Eukaryota</taxon>
        <taxon>Metazoa</taxon>
        <taxon>Ecdysozoa</taxon>
        <taxon>Arthropoda</taxon>
        <taxon>Crustacea</taxon>
        <taxon>Multicrustacea</taxon>
        <taxon>Malacostraca</taxon>
        <taxon>Eumalacostraca</taxon>
        <taxon>Eucarida</taxon>
        <taxon>Decapoda</taxon>
        <taxon>Pleocyemata</taxon>
        <taxon>Astacidea</taxon>
        <taxon>Parastacoidea</taxon>
        <taxon>Parastacidae</taxon>
        <taxon>Cherax</taxon>
    </lineage>
</organism>
<evidence type="ECO:0000313" key="3">
    <source>
        <dbReference type="EMBL" id="KAK8739530.1"/>
    </source>
</evidence>
<evidence type="ECO:0008006" key="5">
    <source>
        <dbReference type="Google" id="ProtNLM"/>
    </source>
</evidence>
<evidence type="ECO:0000256" key="1">
    <source>
        <dbReference type="ARBA" id="ARBA00022658"/>
    </source>
</evidence>
<protein>
    <recommendedName>
        <fullName evidence="5">Rho guanine nucleotide exchange factor 10-like protein</fullName>
    </recommendedName>
</protein>
<feature type="compositionally biased region" description="Polar residues" evidence="2">
    <location>
        <begin position="510"/>
        <end position="525"/>
    </location>
</feature>
<keyword evidence="4" id="KW-1185">Reference proteome</keyword>
<dbReference type="PANTHER" id="PTHR12877">
    <property type="entry name" value="RHO GUANINE NUCLEOTIDE EXCHANGE FACTOR"/>
    <property type="match status" value="1"/>
</dbReference>
<evidence type="ECO:0000313" key="4">
    <source>
        <dbReference type="Proteomes" id="UP001445076"/>
    </source>
</evidence>
<feature type="compositionally biased region" description="Basic and acidic residues" evidence="2">
    <location>
        <begin position="526"/>
        <end position="535"/>
    </location>
</feature>
<dbReference type="PANTHER" id="PTHR12877:SF7">
    <property type="entry name" value="RHO GUANINE NUCLEOTIDE EXCHANGE FACTOR 10-LIKE PROTEIN"/>
    <property type="match status" value="1"/>
</dbReference>
<feature type="region of interest" description="Disordered" evidence="2">
    <location>
        <begin position="502"/>
        <end position="565"/>
    </location>
</feature>
<dbReference type="GO" id="GO:0005085">
    <property type="term" value="F:guanyl-nucleotide exchange factor activity"/>
    <property type="evidence" value="ECO:0007669"/>
    <property type="project" value="UniProtKB-KW"/>
</dbReference>
<dbReference type="GO" id="GO:0030036">
    <property type="term" value="P:actin cytoskeleton organization"/>
    <property type="evidence" value="ECO:0007669"/>
    <property type="project" value="TreeGrafter"/>
</dbReference>
<keyword evidence="1" id="KW-0344">Guanine-nucleotide releasing factor</keyword>
<feature type="compositionally biased region" description="Low complexity" evidence="2">
    <location>
        <begin position="719"/>
        <end position="734"/>
    </location>
</feature>
<dbReference type="Pfam" id="PF19056">
    <property type="entry name" value="WD40_2"/>
    <property type="match status" value="1"/>
</dbReference>
<comment type="caution">
    <text evidence="3">The sequence shown here is derived from an EMBL/GenBank/DDBJ whole genome shotgun (WGS) entry which is preliminary data.</text>
</comment>
<dbReference type="EMBL" id="JARKIK010000036">
    <property type="protein sequence ID" value="KAK8739530.1"/>
    <property type="molecule type" value="Genomic_DNA"/>
</dbReference>
<dbReference type="SUPFAM" id="SSF75011">
    <property type="entry name" value="3-carboxy-cis,cis-mucoante lactonizing enzyme"/>
    <property type="match status" value="1"/>
</dbReference>
<dbReference type="AlphaFoldDB" id="A0AAW0X4V8"/>
<proteinExistence type="predicted"/>
<accession>A0AAW0X4V8</accession>
<dbReference type="Pfam" id="PF19057">
    <property type="entry name" value="PH_19"/>
    <property type="match status" value="1"/>
</dbReference>
<reference evidence="3 4" key="1">
    <citation type="journal article" date="2024" name="BMC Genomics">
        <title>Genome assembly of redclaw crayfish (Cherax quadricarinatus) provides insights into its immune adaptation and hypoxia tolerance.</title>
        <authorList>
            <person name="Liu Z."/>
            <person name="Zheng J."/>
            <person name="Li H."/>
            <person name="Fang K."/>
            <person name="Wang S."/>
            <person name="He J."/>
            <person name="Zhou D."/>
            <person name="Weng S."/>
            <person name="Chi M."/>
            <person name="Gu Z."/>
            <person name="He J."/>
            <person name="Li F."/>
            <person name="Wang M."/>
        </authorList>
    </citation>
    <scope>NUCLEOTIDE SEQUENCE [LARGE SCALE GENOMIC DNA]</scope>
    <source>
        <strain evidence="3">ZL_2023a</strain>
    </source>
</reference>
<evidence type="ECO:0000256" key="2">
    <source>
        <dbReference type="SAM" id="MobiDB-lite"/>
    </source>
</evidence>
<dbReference type="Proteomes" id="UP001445076">
    <property type="component" value="Unassembled WGS sequence"/>
</dbReference>
<dbReference type="InterPro" id="IPR039919">
    <property type="entry name" value="ARHGEF10/ARHGEF17"/>
</dbReference>
<dbReference type="GO" id="GO:0051496">
    <property type="term" value="P:positive regulation of stress fiber assembly"/>
    <property type="evidence" value="ECO:0007669"/>
    <property type="project" value="TreeGrafter"/>
</dbReference>
<feature type="region of interest" description="Disordered" evidence="2">
    <location>
        <begin position="715"/>
        <end position="743"/>
    </location>
</feature>
<sequence length="783" mass="86313">IQDTSSSPTLSRLLASGVNKTGSINSSRIPEETLGSNVDNLCQEMNDLMHDYEVVSRISTLVSSLRGTYDGLTAEHLQQVSSSIQRALHIRDEQMAWVDACCLQFTVKNKEGREKETFTFQTNNPVIKKDWIVELRLAQLALDISNSPAWDVPEQEKRPSTKMPLFVKTLPVFSSLHDTEVKCGCCYTVTLSRPSRLSGTGRHHTYLWLCSTDGVSSHITIYLMQQVGLREVVRVDMVEVCVTSLHHVPGITTTEEPSLRAHTVWMGTHSHRLLVYSGLDPERQTELGATTVPAAITTIKYHCDQVYVGLCNGCVQVYRRGADGAWQIREPHNIVLGSLVVSALLPINTHVYAACGDHVHVIDCFTAEVTKKFSVHHEGAGGVQLMAHSGIGLWIAQQNTSTICLYHTETFRHLQDINVASNVNRVLGERGIAVSSINVTALLASRGLLWVGTNVGVALTIPLPRLEGVPIISGRANISYHAHNGPITFLLALQPHARPQATLPELRPGSRQSLQDNLSHPQQDGSRSHGSDDIRSFIITPTPASRLEKQQSDGSLVPPKRVPPRLRQQLSSPVILRRKPRDTQQHVRRLSKTLPRGLGLGTLAGSQECDVYGLYGDLLNVHEYEDEPMIIGEGFLLSRYDSMRRSDPELAVPSQVSTLDRRVRLKASRPRSLDLSTWSMDSRASSACTTSSGSEDGSGVMNSVIALNNVSTAAHDTVSHSTTSGGTTNRSTISGRRKENDQSRTLMTLMGGRGYINLRQFQDVQPPYSNDKDAHIVVWEMKL</sequence>
<gene>
    <name evidence="3" type="ORF">OTU49_003378</name>
</gene>
<name>A0AAW0X4V8_CHEQU</name>
<feature type="non-terminal residue" evidence="3">
    <location>
        <position position="1"/>
    </location>
</feature>